<proteinExistence type="predicted"/>
<dbReference type="HOGENOM" id="CLU_1554243_0_0_5"/>
<dbReference type="KEGG" id="sfd:USDA257_c28390"/>
<dbReference type="STRING" id="1185652.USDA257_c28390"/>
<name>I3X6A4_SINF2</name>
<reference evidence="1 2" key="1">
    <citation type="journal article" date="2012" name="J. Bacteriol.">
        <title>Complete genome sequence of the broad-host-range strain Sinorhizobium fredii USDA257.</title>
        <authorList>
            <person name="Schuldes J."/>
            <person name="Rodriguez Orbegoso M."/>
            <person name="Schmeisser C."/>
            <person name="Krishnan H.B."/>
            <person name="Daniel R."/>
            <person name="Streit W.R."/>
        </authorList>
    </citation>
    <scope>NUCLEOTIDE SEQUENCE [LARGE SCALE GENOMIC DNA]</scope>
    <source>
        <strain evidence="1 2">USDA 257</strain>
    </source>
</reference>
<organism evidence="1 2">
    <name type="scientific">Sinorhizobium fredii (strain USDA 257)</name>
    <dbReference type="NCBI Taxonomy" id="1185652"/>
    <lineage>
        <taxon>Bacteria</taxon>
        <taxon>Pseudomonadati</taxon>
        <taxon>Pseudomonadota</taxon>
        <taxon>Alphaproteobacteria</taxon>
        <taxon>Hyphomicrobiales</taxon>
        <taxon>Rhizobiaceae</taxon>
        <taxon>Sinorhizobium/Ensifer group</taxon>
        <taxon>Sinorhizobium</taxon>
    </lineage>
</organism>
<dbReference type="AlphaFoldDB" id="I3X6A4"/>
<evidence type="ECO:0000313" key="1">
    <source>
        <dbReference type="EMBL" id="AFL51410.1"/>
    </source>
</evidence>
<accession>I3X6A4</accession>
<gene>
    <name evidence="1" type="ORF">USDA257_c28390</name>
</gene>
<evidence type="ECO:0000313" key="2">
    <source>
        <dbReference type="Proteomes" id="UP000006180"/>
    </source>
</evidence>
<dbReference type="Proteomes" id="UP000006180">
    <property type="component" value="Chromosome"/>
</dbReference>
<dbReference type="EMBL" id="CP003563">
    <property type="protein sequence ID" value="AFL51410.1"/>
    <property type="molecule type" value="Genomic_DNA"/>
</dbReference>
<protein>
    <submittedName>
        <fullName evidence="1">Uncharacterized protein</fullName>
    </submittedName>
</protein>
<sequence length="172" mass="18889">MEAEGSVKAPDIREGRTKLGAIAGLLTNERKRTEALGSSRASTIATERKIIENPWAVSIEEPGPACVRDDHLVLSRSEATKEMSFSVVFGNKKRIDGLLWKAGEFLYAVRDPIPPGTHVIVVETHEKWGQIDVKIASAGADLANPIEVLLWMFNNGCRRQAIAFALQLRGIK</sequence>